<dbReference type="PANTHER" id="PTHR12111:SF2">
    <property type="entry name" value="SPLICING FACTOR YJU2B-RELATED"/>
    <property type="match status" value="1"/>
</dbReference>
<dbReference type="GO" id="GO:0071014">
    <property type="term" value="C:post-mRNA release spliceosomal complex"/>
    <property type="evidence" value="ECO:0007669"/>
    <property type="project" value="TreeGrafter"/>
</dbReference>
<evidence type="ECO:0008006" key="5">
    <source>
        <dbReference type="Google" id="ProtNLM"/>
    </source>
</evidence>
<evidence type="ECO:0000313" key="4">
    <source>
        <dbReference type="Proteomes" id="UP000663889"/>
    </source>
</evidence>
<evidence type="ECO:0000313" key="3">
    <source>
        <dbReference type="EMBL" id="CAF1097388.1"/>
    </source>
</evidence>
<comment type="caution">
    <text evidence="3">The sequence shown here is derived from an EMBL/GenBank/DDBJ whole genome shotgun (WGS) entry which is preliminary data.</text>
</comment>
<proteinExistence type="inferred from homology"/>
<dbReference type="GO" id="GO:0005684">
    <property type="term" value="C:U2-type spliceosomal complex"/>
    <property type="evidence" value="ECO:0007669"/>
    <property type="project" value="TreeGrafter"/>
</dbReference>
<dbReference type="GO" id="GO:0000398">
    <property type="term" value="P:mRNA splicing, via spliceosome"/>
    <property type="evidence" value="ECO:0007669"/>
    <property type="project" value="InterPro"/>
</dbReference>
<dbReference type="Pfam" id="PF04502">
    <property type="entry name" value="Saf4_Yju2"/>
    <property type="match status" value="1"/>
</dbReference>
<protein>
    <recommendedName>
        <fullName evidence="5">Coiled-coil domain-containing protein 130</fullName>
    </recommendedName>
</protein>
<dbReference type="AlphaFoldDB" id="A0A814NW22"/>
<dbReference type="EMBL" id="CAJNOU010000829">
    <property type="protein sequence ID" value="CAF1097388.1"/>
    <property type="molecule type" value="Genomic_DNA"/>
</dbReference>
<comment type="similarity">
    <text evidence="1">Belongs to the CWC16 family.</text>
</comment>
<evidence type="ECO:0000256" key="1">
    <source>
        <dbReference type="ARBA" id="ARBA00005595"/>
    </source>
</evidence>
<accession>A0A814NW22</accession>
<reference evidence="3" key="1">
    <citation type="submission" date="2021-02" db="EMBL/GenBank/DDBJ databases">
        <authorList>
            <person name="Nowell W R."/>
        </authorList>
    </citation>
    <scope>NUCLEOTIDE SEQUENCE</scope>
</reference>
<gene>
    <name evidence="2" type="ORF">RFH988_LOCUS10134</name>
    <name evidence="3" type="ORF">SEV965_LOCUS15687</name>
</gene>
<organism evidence="3 4">
    <name type="scientific">Rotaria sordida</name>
    <dbReference type="NCBI Taxonomy" id="392033"/>
    <lineage>
        <taxon>Eukaryota</taxon>
        <taxon>Metazoa</taxon>
        <taxon>Spiralia</taxon>
        <taxon>Gnathifera</taxon>
        <taxon>Rotifera</taxon>
        <taxon>Eurotatoria</taxon>
        <taxon>Bdelloidea</taxon>
        <taxon>Philodinida</taxon>
        <taxon>Philodinidae</taxon>
        <taxon>Rotaria</taxon>
    </lineage>
</organism>
<sequence length="109" mass="12890">MASHGERKGQNKYYPPDFDWRKNSSLNAYQGVHALRERARKLDRGILIIRFEMPYNIWCNTCGNHIGMGVRYNAEKTKIGNYYTTPIYQFRMKCHLCDGHFEIKTDPKN</sequence>
<dbReference type="Proteomes" id="UP000663882">
    <property type="component" value="Unassembled WGS sequence"/>
</dbReference>
<dbReference type="OrthoDB" id="360327at2759"/>
<dbReference type="PANTHER" id="PTHR12111">
    <property type="entry name" value="SPLICING FACTOR YJU2"/>
    <property type="match status" value="1"/>
</dbReference>
<dbReference type="EMBL" id="CAJNOO010000373">
    <property type="protein sequence ID" value="CAF0923579.1"/>
    <property type="molecule type" value="Genomic_DNA"/>
</dbReference>
<evidence type="ECO:0000313" key="2">
    <source>
        <dbReference type="EMBL" id="CAF0923579.1"/>
    </source>
</evidence>
<dbReference type="Proteomes" id="UP000663889">
    <property type="component" value="Unassembled WGS sequence"/>
</dbReference>
<name>A0A814NW22_9BILA</name>
<dbReference type="InterPro" id="IPR007590">
    <property type="entry name" value="Saf4/Yju2"/>
</dbReference>